<reference evidence="1" key="2">
    <citation type="submission" date="2025-08" db="UniProtKB">
        <authorList>
            <consortium name="Ensembl"/>
        </authorList>
    </citation>
    <scope>IDENTIFICATION</scope>
</reference>
<evidence type="ECO:0000313" key="2">
    <source>
        <dbReference type="Proteomes" id="UP000008672"/>
    </source>
</evidence>
<proteinExistence type="predicted"/>
<reference evidence="2" key="1">
    <citation type="submission" date="2011-08" db="EMBL/GenBank/DDBJ databases">
        <title>The draft genome of Latimeria chalumnae.</title>
        <authorList>
            <person name="Di Palma F."/>
            <person name="Alfoldi J."/>
            <person name="Johnson J."/>
            <person name="Berlin A."/>
            <person name="Gnerre S."/>
            <person name="Jaffe D."/>
            <person name="MacCallum I."/>
            <person name="Young S."/>
            <person name="Walker B.J."/>
            <person name="Lander E."/>
            <person name="Lindblad-Toh K."/>
        </authorList>
    </citation>
    <scope>NUCLEOTIDE SEQUENCE [LARGE SCALE GENOMIC DNA]</scope>
    <source>
        <strain evidence="2">Wild caught</strain>
    </source>
</reference>
<keyword evidence="2" id="KW-1185">Reference proteome</keyword>
<dbReference type="AlphaFoldDB" id="H2ZU56"/>
<dbReference type="InParanoid" id="H2ZU56"/>
<accession>H2ZU56</accession>
<dbReference type="Ensembl" id="ENSLACT00000000936.1">
    <property type="protein sequence ID" value="ENSLACP00000000927.1"/>
    <property type="gene ID" value="ENSLACG00000000828.1"/>
</dbReference>
<protein>
    <recommendedName>
        <fullName evidence="3">Reverse transcriptase zinc-binding domain-containing protein</fullName>
    </recommendedName>
</protein>
<dbReference type="Proteomes" id="UP000008672">
    <property type="component" value="Unassembled WGS sequence"/>
</dbReference>
<sequence>STSLGWRRKKAQRKLIHCFKTPMGEELCEPAEIQKFAVAFYSDLFAAEAVDESGEVQWFFDSLLQVPEKENILVASKFFGFIISTCVLKINGGLSSPFPVQRGIWQGLVGSLLECGLLDAWQLLRPAKDAETLSLFWVSEEPVVYIILQKSPESLASVLRVKSMHFIVIVIRRILYFYVKVCHFEQLHELPDTDWEEWLAADKSITSAWRTLYKPPTPKRCGDLQWRILHTIAATNSFVSIINPQSCPSCSQRETVYHCFMYCSRLNPLFMFLRSVFADLSLHFSQIVFIFGVKYSQSRKHPVQLANFLLGQANLTIVKTRKTQL</sequence>
<dbReference type="HOGENOM" id="CLU_856714_0_0_1"/>
<evidence type="ECO:0000313" key="1">
    <source>
        <dbReference type="Ensembl" id="ENSLACP00000000927.1"/>
    </source>
</evidence>
<reference evidence="1" key="3">
    <citation type="submission" date="2025-09" db="UniProtKB">
        <authorList>
            <consortium name="Ensembl"/>
        </authorList>
    </citation>
    <scope>IDENTIFICATION</scope>
</reference>
<dbReference type="eggNOG" id="ENOG502T2BD">
    <property type="taxonomic scope" value="Eukaryota"/>
</dbReference>
<evidence type="ECO:0008006" key="3">
    <source>
        <dbReference type="Google" id="ProtNLM"/>
    </source>
</evidence>
<name>H2ZU56_LATCH</name>
<dbReference type="GeneTree" id="ENSGT01120000273953"/>
<organism evidence="1 2">
    <name type="scientific">Latimeria chalumnae</name>
    <name type="common">Coelacanth</name>
    <dbReference type="NCBI Taxonomy" id="7897"/>
    <lineage>
        <taxon>Eukaryota</taxon>
        <taxon>Metazoa</taxon>
        <taxon>Chordata</taxon>
        <taxon>Craniata</taxon>
        <taxon>Vertebrata</taxon>
        <taxon>Euteleostomi</taxon>
        <taxon>Coelacanthiformes</taxon>
        <taxon>Coelacanthidae</taxon>
        <taxon>Latimeria</taxon>
    </lineage>
</organism>
<dbReference type="EMBL" id="AFYH01264777">
    <property type="status" value="NOT_ANNOTATED_CDS"/>
    <property type="molecule type" value="Genomic_DNA"/>
</dbReference>